<keyword evidence="4" id="KW-1185">Reference proteome</keyword>
<reference evidence="3" key="1">
    <citation type="submission" date="2025-08" db="UniProtKB">
        <authorList>
            <consortium name="Ensembl"/>
        </authorList>
    </citation>
    <scope>IDENTIFICATION</scope>
</reference>
<proteinExistence type="predicted"/>
<dbReference type="SMART" id="SM00034">
    <property type="entry name" value="CLECT"/>
    <property type="match status" value="1"/>
</dbReference>
<feature type="domain" description="C-type lectin" evidence="2">
    <location>
        <begin position="60"/>
        <end position="175"/>
    </location>
</feature>
<evidence type="ECO:0000313" key="4">
    <source>
        <dbReference type="Proteomes" id="UP001108240"/>
    </source>
</evidence>
<protein>
    <recommendedName>
        <fullName evidence="2">C-type lectin domain-containing protein</fullName>
    </recommendedName>
</protein>
<evidence type="ECO:0000256" key="1">
    <source>
        <dbReference type="ARBA" id="ARBA00023157"/>
    </source>
</evidence>
<accession>A0A9J8C4K1</accession>
<dbReference type="AlphaFoldDB" id="A0A9J8C4K1"/>
<evidence type="ECO:0000259" key="2">
    <source>
        <dbReference type="PROSITE" id="PS50041"/>
    </source>
</evidence>
<dbReference type="PANTHER" id="PTHR45784">
    <property type="entry name" value="C-TYPE LECTIN DOMAIN FAMILY 20 MEMBER A-RELATED"/>
    <property type="match status" value="1"/>
</dbReference>
<dbReference type="InterPro" id="IPR016187">
    <property type="entry name" value="CTDL_fold"/>
</dbReference>
<dbReference type="PROSITE" id="PS00615">
    <property type="entry name" value="C_TYPE_LECTIN_1"/>
    <property type="match status" value="1"/>
</dbReference>
<dbReference type="InterPro" id="IPR016186">
    <property type="entry name" value="C-type_lectin-like/link_sf"/>
</dbReference>
<dbReference type="InterPro" id="IPR018378">
    <property type="entry name" value="C-type_lectin_CS"/>
</dbReference>
<dbReference type="GeneTree" id="ENSGT00940000163911"/>
<dbReference type="Pfam" id="PF00059">
    <property type="entry name" value="Lectin_C"/>
    <property type="match status" value="1"/>
</dbReference>
<dbReference type="CDD" id="cd03602">
    <property type="entry name" value="CLECT_1"/>
    <property type="match status" value="1"/>
</dbReference>
<dbReference type="Gene3D" id="3.10.100.10">
    <property type="entry name" value="Mannose-Binding Protein A, subunit A"/>
    <property type="match status" value="1"/>
</dbReference>
<name>A0A9J8C4K1_CYPCA</name>
<sequence>MSLLFTVLPHLQDANSVHCQMNTLHKSSPCQHLFVIVLQVEDQVIVLQLVDYSPALSSSVNSYVFYFIPNNMIWTEAQTYCRKHHTDLATVNDKTDLDELLKTLPKGFKSNIWIGLYRTNAQPPWVFSDGSHSLFRPWLSGQPNNYDGIQHCVYTDPNGYWNDWTCTDQFAFICYVEKTRQIVRLEVKSSQNVNDPAVKKEILAKVEQILKENGLGEDAKISWMMFSGEIVFHRV</sequence>
<dbReference type="SUPFAM" id="SSF56436">
    <property type="entry name" value="C-type lectin-like"/>
    <property type="match status" value="1"/>
</dbReference>
<reference evidence="3" key="2">
    <citation type="submission" date="2025-09" db="UniProtKB">
        <authorList>
            <consortium name="Ensembl"/>
        </authorList>
    </citation>
    <scope>IDENTIFICATION</scope>
</reference>
<dbReference type="OMA" id="CCCTNDI"/>
<keyword evidence="1" id="KW-1015">Disulfide bond</keyword>
<dbReference type="Ensembl" id="ENSCCRT00000126705.1">
    <property type="protein sequence ID" value="ENSCCRP00000160270.1"/>
    <property type="gene ID" value="ENSCCRG00000078716.1"/>
</dbReference>
<dbReference type="PANTHER" id="PTHR45784:SF3">
    <property type="entry name" value="C-TYPE LECTIN DOMAIN FAMILY 4 MEMBER K-LIKE-RELATED"/>
    <property type="match status" value="1"/>
</dbReference>
<evidence type="ECO:0000313" key="3">
    <source>
        <dbReference type="Ensembl" id="ENSCCRP00000160270.1"/>
    </source>
</evidence>
<organism evidence="3 4">
    <name type="scientific">Cyprinus carpio carpio</name>
    <dbReference type="NCBI Taxonomy" id="630221"/>
    <lineage>
        <taxon>Eukaryota</taxon>
        <taxon>Metazoa</taxon>
        <taxon>Chordata</taxon>
        <taxon>Craniata</taxon>
        <taxon>Vertebrata</taxon>
        <taxon>Euteleostomi</taxon>
        <taxon>Actinopterygii</taxon>
        <taxon>Neopterygii</taxon>
        <taxon>Teleostei</taxon>
        <taxon>Ostariophysi</taxon>
        <taxon>Cypriniformes</taxon>
        <taxon>Cyprinidae</taxon>
        <taxon>Cyprininae</taxon>
        <taxon>Cyprinus</taxon>
    </lineage>
</organism>
<dbReference type="InterPro" id="IPR001304">
    <property type="entry name" value="C-type_lectin-like"/>
</dbReference>
<dbReference type="Proteomes" id="UP001108240">
    <property type="component" value="Unplaced"/>
</dbReference>
<dbReference type="PROSITE" id="PS50041">
    <property type="entry name" value="C_TYPE_LECTIN_2"/>
    <property type="match status" value="1"/>
</dbReference>